<protein>
    <submittedName>
        <fullName evidence="8">Calcium channel flower</fullName>
    </submittedName>
</protein>
<evidence type="ECO:0000256" key="4">
    <source>
        <dbReference type="ARBA" id="ARBA00022989"/>
    </source>
</evidence>
<sequence>MASEGQSWRSCLARFGARSLYIFTGIMCCILGIVGAIGFSVICVFAGVFLVLTGIFILIIEMPFCCAFIPQTEYISRGVDKMGPLPIGIICGALGIIALAMCPSVSMGFAFIFLIASAALRIWEFFSLKRSQSQGDGAHPDATSQPYPSNNAYPPPPPYVPDPVTDRVMAGAAKGAMQSMTR</sequence>
<evidence type="ECO:0000313" key="8">
    <source>
        <dbReference type="WBParaSite" id="MCU_009544-RB"/>
    </source>
</evidence>
<reference evidence="8" key="1">
    <citation type="submission" date="2019-11" db="UniProtKB">
        <authorList>
            <consortium name="WormBaseParasite"/>
        </authorList>
    </citation>
    <scope>IDENTIFICATION</scope>
</reference>
<evidence type="ECO:0000256" key="1">
    <source>
        <dbReference type="ARBA" id="ARBA00004127"/>
    </source>
</evidence>
<evidence type="ECO:0000256" key="6">
    <source>
        <dbReference type="SAM" id="MobiDB-lite"/>
    </source>
</evidence>
<evidence type="ECO:0000256" key="2">
    <source>
        <dbReference type="ARBA" id="ARBA00010023"/>
    </source>
</evidence>
<keyword evidence="4 7" id="KW-1133">Transmembrane helix</keyword>
<organism evidence="8">
    <name type="scientific">Mesocestoides corti</name>
    <name type="common">Flatworm</name>
    <dbReference type="NCBI Taxonomy" id="53468"/>
    <lineage>
        <taxon>Eukaryota</taxon>
        <taxon>Metazoa</taxon>
        <taxon>Spiralia</taxon>
        <taxon>Lophotrochozoa</taxon>
        <taxon>Platyhelminthes</taxon>
        <taxon>Cestoda</taxon>
        <taxon>Eucestoda</taxon>
        <taxon>Cyclophyllidea</taxon>
        <taxon>Mesocestoididae</taxon>
        <taxon>Mesocestoides</taxon>
    </lineage>
</organism>
<evidence type="ECO:0000256" key="3">
    <source>
        <dbReference type="ARBA" id="ARBA00022692"/>
    </source>
</evidence>
<dbReference type="SMART" id="SM01077">
    <property type="entry name" value="Cg6151-P"/>
    <property type="match status" value="1"/>
</dbReference>
<dbReference type="WBParaSite" id="MCU_009544-RB">
    <property type="protein sequence ID" value="MCU_009544-RB"/>
    <property type="gene ID" value="MCU_009544"/>
</dbReference>
<feature type="transmembrane region" description="Helical" evidence="7">
    <location>
        <begin position="20"/>
        <end position="42"/>
    </location>
</feature>
<dbReference type="PANTHER" id="PTHR13314">
    <property type="entry name" value="CALCIUM CHANNEL FLOWER HOMOLOG"/>
    <property type="match status" value="1"/>
</dbReference>
<feature type="transmembrane region" description="Helical" evidence="7">
    <location>
        <begin position="107"/>
        <end position="126"/>
    </location>
</feature>
<evidence type="ECO:0000256" key="5">
    <source>
        <dbReference type="ARBA" id="ARBA00023136"/>
    </source>
</evidence>
<feature type="transmembrane region" description="Helical" evidence="7">
    <location>
        <begin position="82"/>
        <end position="101"/>
    </location>
</feature>
<dbReference type="InterPro" id="IPR019365">
    <property type="entry name" value="TVP18/Ca-channel_flower"/>
</dbReference>
<name>A0A5K3FPX6_MESCO</name>
<dbReference type="Pfam" id="PF10233">
    <property type="entry name" value="Cg6151-P"/>
    <property type="match status" value="1"/>
</dbReference>
<dbReference type="PANTHER" id="PTHR13314:SF2">
    <property type="entry name" value="CALCIUM CHANNEL FLOWER HOMOLOG"/>
    <property type="match status" value="1"/>
</dbReference>
<evidence type="ECO:0000256" key="7">
    <source>
        <dbReference type="SAM" id="Phobius"/>
    </source>
</evidence>
<dbReference type="GO" id="GO:0016192">
    <property type="term" value="P:vesicle-mediated transport"/>
    <property type="evidence" value="ECO:0007669"/>
    <property type="project" value="TreeGrafter"/>
</dbReference>
<dbReference type="GO" id="GO:0016020">
    <property type="term" value="C:membrane"/>
    <property type="evidence" value="ECO:0007669"/>
    <property type="project" value="InterPro"/>
</dbReference>
<dbReference type="GO" id="GO:0012505">
    <property type="term" value="C:endomembrane system"/>
    <property type="evidence" value="ECO:0007669"/>
    <property type="project" value="UniProtKB-SubCell"/>
</dbReference>
<feature type="transmembrane region" description="Helical" evidence="7">
    <location>
        <begin position="48"/>
        <end position="70"/>
    </location>
</feature>
<proteinExistence type="inferred from homology"/>
<keyword evidence="3 7" id="KW-0812">Transmembrane</keyword>
<comment type="subcellular location">
    <subcellularLocation>
        <location evidence="1">Endomembrane system</location>
        <topology evidence="1">Multi-pass membrane protein</topology>
    </subcellularLocation>
</comment>
<dbReference type="AlphaFoldDB" id="A0A5K3FPX6"/>
<feature type="region of interest" description="Disordered" evidence="6">
    <location>
        <begin position="134"/>
        <end position="165"/>
    </location>
</feature>
<accession>A0A5K3FPX6</accession>
<comment type="similarity">
    <text evidence="2">Belongs to the calcium channel flower family.</text>
</comment>
<keyword evidence="5 7" id="KW-0472">Membrane</keyword>